<comment type="caution">
    <text evidence="1">The sequence shown here is derived from an EMBL/GenBank/DDBJ whole genome shotgun (WGS) entry which is preliminary data.</text>
</comment>
<gene>
    <name evidence="1" type="ORF">Naga_100039g8</name>
</gene>
<evidence type="ECO:0000313" key="2">
    <source>
        <dbReference type="Proteomes" id="UP000019335"/>
    </source>
</evidence>
<evidence type="ECO:0000313" key="1">
    <source>
        <dbReference type="EMBL" id="EWM22101.1"/>
    </source>
</evidence>
<dbReference type="Proteomes" id="UP000019335">
    <property type="component" value="Unassembled WGS sequence"/>
</dbReference>
<accession>W7TNX7</accession>
<dbReference type="EMBL" id="AZIL01002280">
    <property type="protein sequence ID" value="EWM22101.1"/>
    <property type="molecule type" value="Genomic_DNA"/>
</dbReference>
<sequence>MWRAAGIWDRRWPFFTLIPIVFIFSFPSHTCGYHSPQISLSLRRHVMQRPCHALQQRRHALRHALTVSLGVCLGANLTPRPLPSARAADRSGGRKGLVNILRIRAFIVTLKETLKELVDKGATSAPAEVNQQIKYLVRTVRMPESINDAAMLIESSRDREAARGVGRSGYEYLTQVIEFSGFEDMKREGVSKYATLSSPERIEFALKCLTAAEQELERYFRYFPSAVIADAQGIYESYFL</sequence>
<keyword evidence="2" id="KW-1185">Reference proteome</keyword>
<reference evidence="1 2" key="1">
    <citation type="journal article" date="2014" name="Mol. Plant">
        <title>Chromosome Scale Genome Assembly and Transcriptome Profiling of Nannochloropsis gaditana in Nitrogen Depletion.</title>
        <authorList>
            <person name="Corteggiani Carpinelli E."/>
            <person name="Telatin A."/>
            <person name="Vitulo N."/>
            <person name="Forcato C."/>
            <person name="D'Angelo M."/>
            <person name="Schiavon R."/>
            <person name="Vezzi A."/>
            <person name="Giacometti G.M."/>
            <person name="Morosinotto T."/>
            <person name="Valle G."/>
        </authorList>
    </citation>
    <scope>NUCLEOTIDE SEQUENCE [LARGE SCALE GENOMIC DNA]</scope>
    <source>
        <strain evidence="1 2">B-31</strain>
    </source>
</reference>
<organism evidence="1 2">
    <name type="scientific">Nannochloropsis gaditana</name>
    <dbReference type="NCBI Taxonomy" id="72520"/>
    <lineage>
        <taxon>Eukaryota</taxon>
        <taxon>Sar</taxon>
        <taxon>Stramenopiles</taxon>
        <taxon>Ochrophyta</taxon>
        <taxon>Eustigmatophyceae</taxon>
        <taxon>Eustigmatales</taxon>
        <taxon>Monodopsidaceae</taxon>
        <taxon>Nannochloropsis</taxon>
    </lineage>
</organism>
<dbReference type="OrthoDB" id="10291426at2759"/>
<proteinExistence type="predicted"/>
<protein>
    <submittedName>
        <fullName evidence="1">Uncharacterized protein</fullName>
    </submittedName>
</protein>
<dbReference type="AlphaFoldDB" id="W7TNX7"/>
<name>W7TNX7_9STRA</name>